<proteinExistence type="predicted"/>
<dbReference type="EMBL" id="PDWN01000003">
    <property type="protein sequence ID" value="KAF1696523.1"/>
    <property type="molecule type" value="Genomic_DNA"/>
</dbReference>
<sequence length="465" mass="51077">MGSHLDDGSAAGSDRVFPLTSLGRRLADLGAREVLVKRLAPNDNSKNQIYLAGDVSALGKIPSGEVETVSGTSAKQGRGKRGPIFRAKMDLQWLMPSGELVRAPHAKLIMYPQYSEVRLSGFLRSCPAAPSGLFDIGRHGRAPGRVLVLAPLEDGRTVAVAFPPESEEARALRTHDGEPYGVLHRFELRGTQGSSSQSLLISRLRHIHLAGWLDPVYLEADGSFSPCTGTNCGGVTLESHLGIRANGKSEPDFHGWEVKQHGVFSIARPRVSRITLMTPEPSGGFYVDQGAELFVRKWGYPDRTGRQDRLNFGGVYRSGAQPHGLTGLRLMLRGYDADSGVIDASGGVQLLDSTDEVAAEWSFSKLMDHWRKKHAQAAYVPSQIQRKPDIRYRYGKDVLLAEGAKFKLLLRAFADGVVYYDPGMKIEQAGSKRPQLKRRSQFRVDSRRISGLYEKTRLVDVTEGA</sequence>
<dbReference type="Gene3D" id="3.40.210.20">
    <property type="entry name" value="MvaI/BcnI restriction endonuclease, catalytic domain"/>
    <property type="match status" value="1"/>
</dbReference>
<dbReference type="Pfam" id="PF15515">
    <property type="entry name" value="MvaI_BcnI"/>
    <property type="match status" value="1"/>
</dbReference>
<comment type="caution">
    <text evidence="2">The sequence shown here is derived from an EMBL/GenBank/DDBJ whole genome shotgun (WGS) entry which is preliminary data.</text>
</comment>
<reference evidence="2 3" key="1">
    <citation type="submission" date="2017-10" db="EMBL/GenBank/DDBJ databases">
        <title>Whole genome sequencing of members of genus Pseudoxanthomonas.</title>
        <authorList>
            <person name="Kumar S."/>
            <person name="Bansal K."/>
            <person name="Kaur A."/>
            <person name="Patil P."/>
            <person name="Sharma S."/>
            <person name="Patil P.B."/>
        </authorList>
    </citation>
    <scope>NUCLEOTIDE SEQUENCE [LARGE SCALE GENOMIC DNA]</scope>
    <source>
        <strain evidence="2 3">DSM 17801</strain>
    </source>
</reference>
<feature type="domain" description="MvaI/BcnI restriction endonuclease" evidence="1">
    <location>
        <begin position="201"/>
        <end position="453"/>
    </location>
</feature>
<accession>A0ABQ6ZA33</accession>
<gene>
    <name evidence="2" type="ORF">CSC65_04770</name>
</gene>
<dbReference type="InterPro" id="IPR029127">
    <property type="entry name" value="MvaI_BcnI"/>
</dbReference>
<evidence type="ECO:0000313" key="3">
    <source>
        <dbReference type="Proteomes" id="UP000788419"/>
    </source>
</evidence>
<protein>
    <recommendedName>
        <fullName evidence="1">MvaI/BcnI restriction endonuclease domain-containing protein</fullName>
    </recommendedName>
</protein>
<keyword evidence="3" id="KW-1185">Reference proteome</keyword>
<dbReference type="Proteomes" id="UP000788419">
    <property type="component" value="Unassembled WGS sequence"/>
</dbReference>
<organism evidence="2 3">
    <name type="scientific">Pseudoxanthomonas daejeonensis</name>
    <dbReference type="NCBI Taxonomy" id="266062"/>
    <lineage>
        <taxon>Bacteria</taxon>
        <taxon>Pseudomonadati</taxon>
        <taxon>Pseudomonadota</taxon>
        <taxon>Gammaproteobacteria</taxon>
        <taxon>Lysobacterales</taxon>
        <taxon>Lysobacteraceae</taxon>
        <taxon>Pseudoxanthomonas</taxon>
    </lineage>
</organism>
<evidence type="ECO:0000313" key="2">
    <source>
        <dbReference type="EMBL" id="KAF1696523.1"/>
    </source>
</evidence>
<name>A0ABQ6ZA33_9GAMM</name>
<evidence type="ECO:0000259" key="1">
    <source>
        <dbReference type="Pfam" id="PF15515"/>
    </source>
</evidence>
<dbReference type="InterPro" id="IPR043004">
    <property type="entry name" value="MvaI_BcnI_cat"/>
</dbReference>